<protein>
    <submittedName>
        <fullName evidence="4">Anti-sigma factor</fullName>
    </submittedName>
</protein>
<sequence>MSDDQNYWKMIDRSKKQFDENTNIDSNKILKKSRHKALTTNILISLAVLLMIVPTLTLLTYFYYGSGGHDGRANTQIKVASDVIEVTEPNMFVKRMELEETIDFFSMDLNFDVYKRIGKEEYRVGEYDIDYMLDQPAFPNRTFFLDRPHPEIPPRDEPSYFIHPALHVPYEFKKEWEIVQNVPDGTVVEAYISFSNPMKPDDIRDINPGRDPDIDFLWLAVDTGVERKVVDDQGLPVTPIGYPIYKDPPTWTPFDNRQDNSEVFKEILNHLEIHEEQATKIARAKTLALEERIDYIQENGVNIYGAVVTGPASEIRKLQDNEYVRSLKVGEVKLWNWR</sequence>
<dbReference type="Pfam" id="PF13791">
    <property type="entry name" value="Sigma_reg_C"/>
    <property type="match status" value="1"/>
</dbReference>
<dbReference type="AlphaFoldDB" id="A0A941HSV6"/>
<proteinExistence type="predicted"/>
<keyword evidence="1" id="KW-0472">Membrane</keyword>
<dbReference type="InterPro" id="IPR025672">
    <property type="entry name" value="Sigma_reg_C_dom"/>
</dbReference>
<feature type="domain" description="Sigma factor regulator N-terminal" evidence="3">
    <location>
        <begin position="28"/>
        <end position="122"/>
    </location>
</feature>
<evidence type="ECO:0000256" key="1">
    <source>
        <dbReference type="SAM" id="Phobius"/>
    </source>
</evidence>
<dbReference type="Pfam" id="PF13800">
    <property type="entry name" value="Sigma_reg_N"/>
    <property type="match status" value="1"/>
</dbReference>
<dbReference type="EMBL" id="JAGSIE010000007">
    <property type="protein sequence ID" value="MBR7553105.1"/>
    <property type="molecule type" value="Genomic_DNA"/>
</dbReference>
<dbReference type="InterPro" id="IPR029101">
    <property type="entry name" value="Sigma_reg_N"/>
</dbReference>
<feature type="domain" description="Sigma factor regulator C-terminal" evidence="2">
    <location>
        <begin position="181"/>
        <end position="331"/>
    </location>
</feature>
<gene>
    <name evidence="4" type="ORF">KC820_02945</name>
</gene>
<reference evidence="4 5" key="1">
    <citation type="submission" date="2021-04" db="EMBL/GenBank/DDBJ databases">
        <title>Allobacillus sp. nov. SKP8-2 isolated from shrimp paste.</title>
        <authorList>
            <person name="Tanasupawat S."/>
            <person name="Yiamsombat S."/>
            <person name="Kanchanasin P."/>
            <person name="Kuncharoen N."/>
        </authorList>
    </citation>
    <scope>NUCLEOTIDE SEQUENCE [LARGE SCALE GENOMIC DNA]</scope>
    <source>
        <strain evidence="4 5">SKP8-2</strain>
    </source>
</reference>
<evidence type="ECO:0000313" key="5">
    <source>
        <dbReference type="Proteomes" id="UP000675431"/>
    </source>
</evidence>
<name>A0A941HSV6_9BACI</name>
<feature type="transmembrane region" description="Helical" evidence="1">
    <location>
        <begin position="38"/>
        <end position="64"/>
    </location>
</feature>
<evidence type="ECO:0000259" key="3">
    <source>
        <dbReference type="Pfam" id="PF13800"/>
    </source>
</evidence>
<evidence type="ECO:0000259" key="2">
    <source>
        <dbReference type="Pfam" id="PF13791"/>
    </source>
</evidence>
<evidence type="ECO:0000313" key="4">
    <source>
        <dbReference type="EMBL" id="MBR7553105.1"/>
    </source>
</evidence>
<organism evidence="4 5">
    <name type="scientific">Allobacillus saliphilus</name>
    <dbReference type="NCBI Taxonomy" id="2912308"/>
    <lineage>
        <taxon>Bacteria</taxon>
        <taxon>Bacillati</taxon>
        <taxon>Bacillota</taxon>
        <taxon>Bacilli</taxon>
        <taxon>Bacillales</taxon>
        <taxon>Bacillaceae</taxon>
        <taxon>Allobacillus</taxon>
    </lineage>
</organism>
<keyword evidence="1" id="KW-0812">Transmembrane</keyword>
<comment type="caution">
    <text evidence="4">The sequence shown here is derived from an EMBL/GenBank/DDBJ whole genome shotgun (WGS) entry which is preliminary data.</text>
</comment>
<dbReference type="RefSeq" id="WP_212367895.1">
    <property type="nucleotide sequence ID" value="NZ_JAGSIE010000007.1"/>
</dbReference>
<dbReference type="Proteomes" id="UP000675431">
    <property type="component" value="Unassembled WGS sequence"/>
</dbReference>
<keyword evidence="5" id="KW-1185">Reference proteome</keyword>
<keyword evidence="1" id="KW-1133">Transmembrane helix</keyword>
<accession>A0A941HSV6</accession>